<dbReference type="InterPro" id="IPR027417">
    <property type="entry name" value="P-loop_NTPase"/>
</dbReference>
<reference evidence="2" key="1">
    <citation type="submission" date="2022-06" db="EMBL/GenBank/DDBJ databases">
        <authorList>
            <person name="Berger JAMES D."/>
            <person name="Berger JAMES D."/>
        </authorList>
    </citation>
    <scope>NUCLEOTIDE SEQUENCE [LARGE SCALE GENOMIC DNA]</scope>
</reference>
<dbReference type="Proteomes" id="UP000050792">
    <property type="component" value="Unassembled WGS sequence"/>
</dbReference>
<name>A0AA85FYC9_9TREM</name>
<proteinExistence type="predicted"/>
<evidence type="ECO:0000259" key="1">
    <source>
        <dbReference type="PROSITE" id="PS50988"/>
    </source>
</evidence>
<dbReference type="Pfam" id="PF13271">
    <property type="entry name" value="DUF4062"/>
    <property type="match status" value="1"/>
</dbReference>
<dbReference type="InterPro" id="IPR052652">
    <property type="entry name" value="Telomerase_Complex_Comp"/>
</dbReference>
<protein>
    <recommendedName>
        <fullName evidence="1">TROVE domain-containing protein</fullName>
    </recommendedName>
</protein>
<organism evidence="2 3">
    <name type="scientific">Schistosoma rodhaini</name>
    <dbReference type="NCBI Taxonomy" id="6188"/>
    <lineage>
        <taxon>Eukaryota</taxon>
        <taxon>Metazoa</taxon>
        <taxon>Spiralia</taxon>
        <taxon>Lophotrochozoa</taxon>
        <taxon>Platyhelminthes</taxon>
        <taxon>Trematoda</taxon>
        <taxon>Digenea</taxon>
        <taxon>Strigeidida</taxon>
        <taxon>Schistosomatoidea</taxon>
        <taxon>Schistosomatidae</taxon>
        <taxon>Schistosoma</taxon>
    </lineage>
</organism>
<dbReference type="PROSITE" id="PS50988">
    <property type="entry name" value="TROVE"/>
    <property type="match status" value="1"/>
</dbReference>
<sequence>MNILKTLNWCAGRSGSKLYDSPAELQHGSNVSDLSILTIEGDYFALKCDLVDLLSTLLINEFDPANRKLLGVLIDKCVEKDPEFILKISLYFHKLLNIRRTANLLVSIACFYVQCRVFIKKYFNACICTPFDWIEVAECYASLSGDPKLRGMPKALRKCMVSKFCEFDQNQLAQCKRRLNGVCSNKCKVSEKGAGDAVVGAVTDTLQSRLVDPSPIHFTLKKLVRKLHISNPALNVMCILGKSYPNDATTFSKMGLEGDWDASKAGVCMRLPFHSKWRVELTAGKSRDAWTKIITSGDLCHELILRNLKSILCSRISQTGHDIVLQRLSNVELVIAGKQLPFVYLTAYIAVEKLHDMLSMTANRKRLKDTRVEESNKIRSKYLYRSRKSRVRSLNISKELLNKYLLALTKAMSLSARYNLSPIRCSVLVICSLCSGFELQKIRRSTRVKAIINVLSFIYGAICNAICENAVVYFVVDNDYNVASINRMLLLLYGSLWHTEENKKDTSLFRSTNLPLMDKIKLIYKNRKSWEKYSLSLILDRFSAFRKEFDKVIVFGDCPDSIAKYVVNYRANIGPIKAIWNNLSGNDKWCTSFPMTGWIESKGLVDSVFKYLSLPDDKCLVEQIDKIDETYQLNTMFDLPLQMNISSEQQGHNKLSQMKSTQDNFCRVYISSSYMDMHAERDLIYHTLVPNLCQNVAQTYSTCIDLVDLRIGVSETITCSLMALEMYLKQAAASDIFVLLLGAKYGWVPDESLVRALPDSLLAEVNKFYKPGMSVTEMEYHMVKLAAVNKLSRTGFSMFPSRMFVFIRDFNTSDIPNEYGQIFRDHDPVNLHHLDAFKQLLLNDGVSILSYSAQFIGVIDDRPMVGNLDNFASQFLSTLESTLKRLYHNPVNDAFKLPMVTSSDDNDELINISEFFATYVNPIACDISPRHLLNIQHAFKTMAGQCVPIYFTGQHIKSDESSSTTSKKKRIEDRTSNYQNKSGGILVITGSPGSGKTVHLAALAMSLAKSDHQSTLMSSEDCTRSTSTTRKSISNSQSLAKYQILIHFTSGIPSTGLPSCKQLSKLLDHWIKCLAAQLQNLFSSSNILKMFLSRIKVNLDSANTANDHHNLKLKMLCFNKMIWFLGYIPELNYAFLIDDVDHLDPLILDDWLPSVLPKNVQFIFTCESNSKIIQKLTCQYDNKTCSVYQIPQLTSEECRSVILSHLQSNGVSCVPSQLEYEIAVLISACESNNPSYFYMVCKYLQLCGTHDEVKSHLKMLSGTIDQLIDQIIKNLEAVC</sequence>
<dbReference type="PANTHER" id="PTHR44791">
    <property type="entry name" value="TELOMERASE PROTEIN COMPONENT 1 TEP1"/>
    <property type="match status" value="1"/>
</dbReference>
<dbReference type="Pfam" id="PF05731">
    <property type="entry name" value="TROVE"/>
    <property type="match status" value="1"/>
</dbReference>
<evidence type="ECO:0000313" key="2">
    <source>
        <dbReference type="Proteomes" id="UP000050792"/>
    </source>
</evidence>
<dbReference type="InterPro" id="IPR025139">
    <property type="entry name" value="DUF4062"/>
</dbReference>
<dbReference type="GO" id="GO:0003720">
    <property type="term" value="F:telomerase activity"/>
    <property type="evidence" value="ECO:0007669"/>
    <property type="project" value="TreeGrafter"/>
</dbReference>
<dbReference type="InterPro" id="IPR037214">
    <property type="entry name" value="TROVE_dom_sf"/>
</dbReference>
<feature type="domain" description="TROVE" evidence="1">
    <location>
        <begin position="10"/>
        <end position="425"/>
    </location>
</feature>
<dbReference type="GO" id="GO:0005697">
    <property type="term" value="C:telomerase holoenzyme complex"/>
    <property type="evidence" value="ECO:0007669"/>
    <property type="project" value="TreeGrafter"/>
</dbReference>
<dbReference type="WBParaSite" id="SRDH1_66950.1">
    <property type="protein sequence ID" value="SRDH1_66950.1"/>
    <property type="gene ID" value="SRDH1_66950"/>
</dbReference>
<dbReference type="InterPro" id="IPR008858">
    <property type="entry name" value="TROVE_dom"/>
</dbReference>
<reference evidence="3" key="2">
    <citation type="submission" date="2023-11" db="UniProtKB">
        <authorList>
            <consortium name="WormBaseParasite"/>
        </authorList>
    </citation>
    <scope>IDENTIFICATION</scope>
</reference>
<dbReference type="SUPFAM" id="SSF52540">
    <property type="entry name" value="P-loop containing nucleoside triphosphate hydrolases"/>
    <property type="match status" value="1"/>
</dbReference>
<dbReference type="Gene3D" id="3.40.50.300">
    <property type="entry name" value="P-loop containing nucleotide triphosphate hydrolases"/>
    <property type="match status" value="1"/>
</dbReference>
<dbReference type="SUPFAM" id="SSF140864">
    <property type="entry name" value="TROVE domain-like"/>
    <property type="match status" value="1"/>
</dbReference>
<dbReference type="GO" id="GO:0000722">
    <property type="term" value="P:telomere maintenance via recombination"/>
    <property type="evidence" value="ECO:0007669"/>
    <property type="project" value="TreeGrafter"/>
</dbReference>
<keyword evidence="2" id="KW-1185">Reference proteome</keyword>
<dbReference type="PANTHER" id="PTHR44791:SF1">
    <property type="entry name" value="TELOMERASE PROTEIN COMPONENT 1"/>
    <property type="match status" value="1"/>
</dbReference>
<evidence type="ECO:0000313" key="3">
    <source>
        <dbReference type="WBParaSite" id="SRDH1_66950.1"/>
    </source>
</evidence>
<dbReference type="GO" id="GO:0070034">
    <property type="term" value="F:telomerase RNA binding"/>
    <property type="evidence" value="ECO:0007669"/>
    <property type="project" value="TreeGrafter"/>
</dbReference>
<accession>A0AA85FYC9</accession>
<dbReference type="AlphaFoldDB" id="A0AA85FYC9"/>